<evidence type="ECO:0000313" key="2">
    <source>
        <dbReference type="EMBL" id="PPF15389.1"/>
    </source>
</evidence>
<sequence length="118" mass="12231">MLIALVNAACNFLRSEADHECATDGLSLGFHILTGDPRVVEQDRQFDPVARNAAAVGLFGTQAEDLGSALFALDLSTAAGQLNGVTGSSQKMFDTLADNDASKTEGAPCGASRSQATR</sequence>
<keyword evidence="5" id="KW-1185">Reference proteome</keyword>
<proteinExistence type="predicted"/>
<dbReference type="GeneID" id="49820050"/>
<name>A0ABD6WAM3_RATRA</name>
<evidence type="ECO:0000313" key="4">
    <source>
        <dbReference type="Proteomes" id="UP000237881"/>
    </source>
</evidence>
<evidence type="ECO:0000313" key="5">
    <source>
        <dbReference type="Proteomes" id="UP000239698"/>
    </source>
</evidence>
<dbReference type="Proteomes" id="UP000237881">
    <property type="component" value="Unassembled WGS sequence"/>
</dbReference>
<comment type="caution">
    <text evidence="2">The sequence shown here is derived from an EMBL/GenBank/DDBJ whole genome shotgun (WGS) entry which is preliminary data.</text>
</comment>
<feature type="region of interest" description="Disordered" evidence="1">
    <location>
        <begin position="97"/>
        <end position="118"/>
    </location>
</feature>
<dbReference type="EMBL" id="PSVT01000002">
    <property type="protein sequence ID" value="PPH79562.1"/>
    <property type="molecule type" value="Genomic_DNA"/>
</dbReference>
<organism evidence="2 4">
    <name type="scientific">Rathayibacter rathayi</name>
    <name type="common">Corynebacterium rathayi</name>
    <dbReference type="NCBI Taxonomy" id="33887"/>
    <lineage>
        <taxon>Bacteria</taxon>
        <taxon>Bacillati</taxon>
        <taxon>Actinomycetota</taxon>
        <taxon>Actinomycetes</taxon>
        <taxon>Micrococcales</taxon>
        <taxon>Microbacteriaceae</taxon>
        <taxon>Rathayibacter</taxon>
    </lineage>
</organism>
<dbReference type="KEGG" id="rry:C1O28_06160"/>
<protein>
    <submittedName>
        <fullName evidence="2">Uncharacterized protein</fullName>
    </submittedName>
</protein>
<accession>A0ABD6WAM3</accession>
<dbReference type="Proteomes" id="UP000239698">
    <property type="component" value="Unassembled WGS sequence"/>
</dbReference>
<gene>
    <name evidence="2" type="ORF">C5C04_03960</name>
    <name evidence="3" type="ORF">C5C40_02165</name>
</gene>
<reference evidence="4 5" key="1">
    <citation type="submission" date="2018-02" db="EMBL/GenBank/DDBJ databases">
        <title>Bacteriophage NCPPB3778 and a type I-E CRISPR drive the evolution of the US Biological Select Agent, Rathayibacter toxicus.</title>
        <authorList>
            <person name="Davis E.W.II."/>
            <person name="Tabima J.F."/>
            <person name="Weisberg A.J."/>
            <person name="Lopes L.D."/>
            <person name="Wiseman M.S."/>
            <person name="Wiseman M.S."/>
            <person name="Pupko T."/>
            <person name="Belcher M.S."/>
            <person name="Sechler A.J."/>
            <person name="Tancos M.A."/>
            <person name="Schroeder B.K."/>
            <person name="Murray T.D."/>
            <person name="Luster D.G."/>
            <person name="Schneider W.L."/>
            <person name="Rogers E."/>
            <person name="Andreote F.D."/>
            <person name="Grunwald N.J."/>
            <person name="Putnam M.L."/>
            <person name="Chang J.H."/>
        </authorList>
    </citation>
    <scope>NUCLEOTIDE SEQUENCE [LARGE SCALE GENOMIC DNA]</scope>
    <source>
        <strain evidence="3 5">AY1D6</strain>
        <strain evidence="2 4">AY1I9</strain>
    </source>
</reference>
<dbReference type="RefSeq" id="WP_097165916.1">
    <property type="nucleotide sequence ID" value="NZ_CP028129.1"/>
</dbReference>
<dbReference type="AlphaFoldDB" id="A0ABD6WAM3"/>
<evidence type="ECO:0000256" key="1">
    <source>
        <dbReference type="SAM" id="MobiDB-lite"/>
    </source>
</evidence>
<evidence type="ECO:0000313" key="3">
    <source>
        <dbReference type="EMBL" id="PPH79562.1"/>
    </source>
</evidence>
<dbReference type="EMBL" id="PSUL01000005">
    <property type="protein sequence ID" value="PPF15389.1"/>
    <property type="molecule type" value="Genomic_DNA"/>
</dbReference>